<dbReference type="EMBL" id="CP120628">
    <property type="protein sequence ID" value="WEW57662.1"/>
    <property type="molecule type" value="Genomic_DNA"/>
</dbReference>
<dbReference type="Proteomes" id="UP001219355">
    <property type="component" value="Chromosome 2"/>
</dbReference>
<sequence length="998" mass="109220">MTRPAGAARKNHHGSRHENSHVSSGKKVAKQKSNGQLNGTSNGQLKSEPPALTPRNSAPRQQSISDNKLNAAVEEVKMGYSGQVQVNGHGKRDAGLSNGHSCLSGSPNGVISPTRMEDQAARRGEKPLGSAPNVKKAYGKSVNPFHLASTILKACPMADTIAILIFLLQLPPIVLTLVQFLYASMTFMLPAGVSTGTLTSNFDIFQGPAGTPSLGTMIAMDAFCLLVWGLFMWNWARNFAIDLAHIQVAIALGAGSSGDTGGINAFCVTVLLIVHLLRSEGIQDFVLGHLLSANILSSDTLEKYANLIPTEFRRMEYPSPPSWVRSLLAVHILAQAGTAMARRSMAKNRSQPRTKAGKRQDNETSAPPHVDSSALESGTSSFPVAITSDISPLPSSVSKEGRDRVSSAKKRRRQANEARRIQPFWAALASTKLTVTREYDRSRHGNWCAPSFPVAEDDFDRAPPGAGLIWITHVDNCSIKFAASDFTIEEDPMVGGTCRGGVLVAESDPFYICVNGAHWAPVSITRIPENSDEPSLVHWRGEIAGLAPDCTYTCSFVRCDTDEEICVMSVRTPPTSDTDQASITPSISPSPHQSLRPSSPTTTIKNSIMNAEARLNERRAKLKKSRNDHKAQISKIRKELDNYTHRLKSGGDESRQKQRSLQLERNIRQTEEATAVLEVQLDNFEKTPEGEIHEWKLRKAAFELETEQLNALKDELNAAKTDLDGGVSSAEAELATMVQKRERLQNRRNRLSEQYERITHANNQGLNERERRAAEHLAKEQEHAKVEESFQEQLTNITRSLEEYQVRTTQLWQQATVMEQAYQQQQLYLNPCPLTPEGELPGTRQQPMNINPPSSLMNTMISGARSNFGAAFPSYTSSERPGLANRPSMSPITGTSFQLESQHCPPSPLTNKHSVFMSDQGGYRGRSISNFSARSMQVEYNTQMVAVDGTNLDASRNPQSVLNPSMAQFKRAGRRSSGSASGSGSGDGSSPSTEQKPA</sequence>
<feature type="compositionally biased region" description="Polar residues" evidence="1">
    <location>
        <begin position="887"/>
        <end position="901"/>
    </location>
</feature>
<evidence type="ECO:0000256" key="2">
    <source>
        <dbReference type="SAM" id="Phobius"/>
    </source>
</evidence>
<feature type="region of interest" description="Disordered" evidence="1">
    <location>
        <begin position="872"/>
        <end position="918"/>
    </location>
</feature>
<protein>
    <recommendedName>
        <fullName evidence="5">Ubiquitination network signaling protein</fullName>
    </recommendedName>
</protein>
<reference evidence="3" key="1">
    <citation type="submission" date="2023-03" db="EMBL/GenBank/DDBJ databases">
        <title>Emydomyces testavorans Genome Sequence.</title>
        <authorList>
            <person name="Hoyer L."/>
        </authorList>
    </citation>
    <scope>NUCLEOTIDE SEQUENCE</scope>
    <source>
        <strain evidence="3">16-2883</strain>
    </source>
</reference>
<feature type="region of interest" description="Disordered" evidence="1">
    <location>
        <begin position="86"/>
        <end position="132"/>
    </location>
</feature>
<feature type="region of interest" description="Disordered" evidence="1">
    <location>
        <begin position="968"/>
        <end position="998"/>
    </location>
</feature>
<feature type="compositionally biased region" description="Polar residues" evidence="1">
    <location>
        <begin position="54"/>
        <end position="65"/>
    </location>
</feature>
<feature type="transmembrane region" description="Helical" evidence="2">
    <location>
        <begin position="248"/>
        <end position="277"/>
    </location>
</feature>
<gene>
    <name evidence="3" type="ORF">PRK78_003129</name>
</gene>
<feature type="transmembrane region" description="Helical" evidence="2">
    <location>
        <begin position="214"/>
        <end position="236"/>
    </location>
</feature>
<keyword evidence="2" id="KW-1133">Transmembrane helix</keyword>
<feature type="compositionally biased region" description="Basic residues" evidence="1">
    <location>
        <begin position="344"/>
        <end position="357"/>
    </location>
</feature>
<feature type="compositionally biased region" description="Basic and acidic residues" evidence="1">
    <location>
        <begin position="628"/>
        <end position="641"/>
    </location>
</feature>
<keyword evidence="4" id="KW-1185">Reference proteome</keyword>
<evidence type="ECO:0000256" key="1">
    <source>
        <dbReference type="SAM" id="MobiDB-lite"/>
    </source>
</evidence>
<feature type="region of interest" description="Disordered" evidence="1">
    <location>
        <begin position="1"/>
        <end position="65"/>
    </location>
</feature>
<accession>A0AAF0DFM6</accession>
<name>A0AAF0DFM6_9EURO</name>
<feature type="region of interest" description="Disordered" evidence="1">
    <location>
        <begin position="621"/>
        <end position="641"/>
    </location>
</feature>
<keyword evidence="2" id="KW-0812">Transmembrane</keyword>
<organism evidence="3 4">
    <name type="scientific">Emydomyces testavorans</name>
    <dbReference type="NCBI Taxonomy" id="2070801"/>
    <lineage>
        <taxon>Eukaryota</taxon>
        <taxon>Fungi</taxon>
        <taxon>Dikarya</taxon>
        <taxon>Ascomycota</taxon>
        <taxon>Pezizomycotina</taxon>
        <taxon>Eurotiomycetes</taxon>
        <taxon>Eurotiomycetidae</taxon>
        <taxon>Onygenales</taxon>
        <taxon>Nannizziopsiaceae</taxon>
        <taxon>Emydomyces</taxon>
    </lineage>
</organism>
<feature type="compositionally biased region" description="Polar residues" evidence="1">
    <location>
        <begin position="98"/>
        <end position="111"/>
    </location>
</feature>
<keyword evidence="2" id="KW-0472">Membrane</keyword>
<evidence type="ECO:0000313" key="3">
    <source>
        <dbReference type="EMBL" id="WEW57662.1"/>
    </source>
</evidence>
<feature type="region of interest" description="Disordered" evidence="1">
    <location>
        <begin position="392"/>
        <end position="416"/>
    </location>
</feature>
<feature type="transmembrane region" description="Helical" evidence="2">
    <location>
        <begin position="161"/>
        <end position="182"/>
    </location>
</feature>
<evidence type="ECO:0008006" key="5">
    <source>
        <dbReference type="Google" id="ProtNLM"/>
    </source>
</evidence>
<proteinExistence type="predicted"/>
<feature type="compositionally biased region" description="Basic and acidic residues" evidence="1">
    <location>
        <begin position="115"/>
        <end position="126"/>
    </location>
</feature>
<feature type="region of interest" description="Disordered" evidence="1">
    <location>
        <begin position="571"/>
        <end position="602"/>
    </location>
</feature>
<feature type="compositionally biased region" description="Polar residues" evidence="1">
    <location>
        <begin position="31"/>
        <end position="45"/>
    </location>
</feature>
<feature type="region of interest" description="Disordered" evidence="1">
    <location>
        <begin position="341"/>
        <end position="378"/>
    </location>
</feature>
<feature type="compositionally biased region" description="Polar residues" evidence="1">
    <location>
        <begin position="572"/>
        <end position="602"/>
    </location>
</feature>
<dbReference type="AlphaFoldDB" id="A0AAF0DFM6"/>
<evidence type="ECO:0000313" key="4">
    <source>
        <dbReference type="Proteomes" id="UP001219355"/>
    </source>
</evidence>